<organism evidence="2 3">
    <name type="scientific">Haliea salexigens</name>
    <dbReference type="NCBI Taxonomy" id="287487"/>
    <lineage>
        <taxon>Bacteria</taxon>
        <taxon>Pseudomonadati</taxon>
        <taxon>Pseudomonadota</taxon>
        <taxon>Gammaproteobacteria</taxon>
        <taxon>Cellvibrionales</taxon>
        <taxon>Halieaceae</taxon>
        <taxon>Haliea</taxon>
    </lineage>
</organism>
<comment type="caution">
    <text evidence="2">The sequence shown here is derived from an EMBL/GenBank/DDBJ whole genome shotgun (WGS) entry which is preliminary data.</text>
</comment>
<feature type="domain" description="DUF1214" evidence="1">
    <location>
        <begin position="93"/>
        <end position="174"/>
    </location>
</feature>
<dbReference type="AlphaFoldDB" id="A0A3C1KK08"/>
<evidence type="ECO:0000259" key="1">
    <source>
        <dbReference type="Pfam" id="PF06742"/>
    </source>
</evidence>
<protein>
    <recommendedName>
        <fullName evidence="1">DUF1214 domain-containing protein</fullName>
    </recommendedName>
</protein>
<proteinExistence type="predicted"/>
<dbReference type="InterPro" id="IPR010621">
    <property type="entry name" value="DUF1214"/>
</dbReference>
<name>A0A3C1KK08_9GAMM</name>
<dbReference type="Pfam" id="PF06742">
    <property type="entry name" value="DUF1214"/>
    <property type="match status" value="1"/>
</dbReference>
<dbReference type="EMBL" id="DMND01000052">
    <property type="protein sequence ID" value="HAN26694.1"/>
    <property type="molecule type" value="Genomic_DNA"/>
</dbReference>
<evidence type="ECO:0000313" key="2">
    <source>
        <dbReference type="EMBL" id="HAN26694.1"/>
    </source>
</evidence>
<dbReference type="STRING" id="1121937.GCA_000423125_02249"/>
<dbReference type="InterPro" id="IPR037049">
    <property type="entry name" value="DUF1214_C_sf"/>
</dbReference>
<evidence type="ECO:0000313" key="3">
    <source>
        <dbReference type="Proteomes" id="UP000259273"/>
    </source>
</evidence>
<dbReference type="SUPFAM" id="SSF160935">
    <property type="entry name" value="VPA0735-like"/>
    <property type="match status" value="1"/>
</dbReference>
<gene>
    <name evidence="2" type="ORF">DCP75_03035</name>
</gene>
<sequence length="398" mass="44741">MTNENLCSEDQILTRAWDQFCDQLKTAGRLPFSEGVPSGDLSRAAGFRCLAQNIGLGMQFFLENDDPLHPELLHYFDPIRKQGGDNPDAVYVGGPINGTDTYRIHGNRGSARYFAVTAVEHGNTPWGGAAVHTLFGQDLEVAEDGSFELICSPEPHPGNWLQTSPNTFRVTFRQFFADWENERPMHARIDRISGATPPAPVMDAARLERGLATVSQWVGDSLAYWADMIERWKARPNTFLSYRQLDDNAIDATPGGEPLIAYWQLPADEALVVRVKPPRAHYWAVEFGNYWWCSMDYRSVLSNTNCHYAQLQDDGELILVIAHVDTGHANWLDPAGFNEGYITVRWMQADHYPTPQAQQVKLSELDALLPANVRRVDKPGRATQITARRRGVIQRFGV</sequence>
<dbReference type="Gene3D" id="2.60.120.600">
    <property type="entry name" value="Domain of unknown function DUF1214, C-terminal domain"/>
    <property type="match status" value="1"/>
</dbReference>
<accession>A0A3C1KK08</accession>
<reference evidence="2 3" key="1">
    <citation type="journal article" date="2018" name="Nat. Biotechnol.">
        <title>A standardized bacterial taxonomy based on genome phylogeny substantially revises the tree of life.</title>
        <authorList>
            <person name="Parks D.H."/>
            <person name="Chuvochina M."/>
            <person name="Waite D.W."/>
            <person name="Rinke C."/>
            <person name="Skarshewski A."/>
            <person name="Chaumeil P.A."/>
            <person name="Hugenholtz P."/>
        </authorList>
    </citation>
    <scope>NUCLEOTIDE SEQUENCE [LARGE SCALE GENOMIC DNA]</scope>
    <source>
        <strain evidence="2">UBA9158</strain>
    </source>
</reference>
<dbReference type="Proteomes" id="UP000259273">
    <property type="component" value="Unassembled WGS sequence"/>
</dbReference>